<keyword evidence="3" id="KW-1185">Reference proteome</keyword>
<protein>
    <recommendedName>
        <fullName evidence="4">Lipoprotein</fullName>
    </recommendedName>
</protein>
<evidence type="ECO:0000256" key="1">
    <source>
        <dbReference type="SAM" id="MobiDB-lite"/>
    </source>
</evidence>
<dbReference type="RefSeq" id="WP_344120347.1">
    <property type="nucleotide sequence ID" value="NZ_BAAAOA010000011.1"/>
</dbReference>
<dbReference type="Proteomes" id="UP001501204">
    <property type="component" value="Unassembled WGS sequence"/>
</dbReference>
<name>A0ABN2KCG2_9MICC</name>
<evidence type="ECO:0008006" key="4">
    <source>
        <dbReference type="Google" id="ProtNLM"/>
    </source>
</evidence>
<feature type="compositionally biased region" description="Low complexity" evidence="1">
    <location>
        <begin position="38"/>
        <end position="67"/>
    </location>
</feature>
<proteinExistence type="predicted"/>
<dbReference type="EMBL" id="BAAAOA010000011">
    <property type="protein sequence ID" value="GAA1752990.1"/>
    <property type="molecule type" value="Genomic_DNA"/>
</dbReference>
<reference evidence="2 3" key="1">
    <citation type="journal article" date="2019" name="Int. J. Syst. Evol. Microbiol.">
        <title>The Global Catalogue of Microorganisms (GCM) 10K type strain sequencing project: providing services to taxonomists for standard genome sequencing and annotation.</title>
        <authorList>
            <consortium name="The Broad Institute Genomics Platform"/>
            <consortium name="The Broad Institute Genome Sequencing Center for Infectious Disease"/>
            <person name="Wu L."/>
            <person name="Ma J."/>
        </authorList>
    </citation>
    <scope>NUCLEOTIDE SEQUENCE [LARGE SCALE GENOMIC DNA]</scope>
    <source>
        <strain evidence="2 3">JCM 14735</strain>
    </source>
</reference>
<comment type="caution">
    <text evidence="2">The sequence shown here is derived from an EMBL/GenBank/DDBJ whole genome shotgun (WGS) entry which is preliminary data.</text>
</comment>
<accession>A0ABN2KCG2</accession>
<evidence type="ECO:0000313" key="3">
    <source>
        <dbReference type="Proteomes" id="UP001501204"/>
    </source>
</evidence>
<sequence length="147" mass="14739">MPTAHPPRSAATRAAATRAAVTAALLLALTGCSLFDGDSGSGTDAADRGASTPSASPSGSASAGASADTVEETCARVLEAARTAPEQLQQDPVALLAEVEDIAATAPTELSGEIISVREAIDGFRQGERSMISVIGEARALQERCSG</sequence>
<feature type="region of interest" description="Disordered" evidence="1">
    <location>
        <begin position="38"/>
        <end position="68"/>
    </location>
</feature>
<gene>
    <name evidence="2" type="ORF">GCM10009767_10020</name>
</gene>
<organism evidence="2 3">
    <name type="scientific">Kocuria aegyptia</name>
    <dbReference type="NCBI Taxonomy" id="330943"/>
    <lineage>
        <taxon>Bacteria</taxon>
        <taxon>Bacillati</taxon>
        <taxon>Actinomycetota</taxon>
        <taxon>Actinomycetes</taxon>
        <taxon>Micrococcales</taxon>
        <taxon>Micrococcaceae</taxon>
        <taxon>Kocuria</taxon>
    </lineage>
</organism>
<evidence type="ECO:0000313" key="2">
    <source>
        <dbReference type="EMBL" id="GAA1752990.1"/>
    </source>
</evidence>